<sequence length="88" mass="10086">MTTCNRFLPKVHALQYEYSFTTYVSLKAQVYMLITACLRTAHPAFHECIGILSTEGWSRSGRIVICSALHHERVESFKQNQASQGHHF</sequence>
<protein>
    <submittedName>
        <fullName evidence="1">AlNc14C366G11056 protein</fullName>
    </submittedName>
</protein>
<name>F0WXX1_9STRA</name>
<dbReference type="EMBL" id="FR824411">
    <property type="protein sequence ID" value="CCA26319.1"/>
    <property type="molecule type" value="Genomic_DNA"/>
</dbReference>
<proteinExistence type="predicted"/>
<gene>
    <name evidence="1" type="primary">AlNc14C366G11056</name>
    <name evidence="1" type="ORF">ALNC14_124630</name>
</gene>
<dbReference type="AlphaFoldDB" id="F0WXX1"/>
<reference evidence="1" key="1">
    <citation type="journal article" date="2011" name="PLoS Biol.">
        <title>Gene gain and loss during evolution of obligate parasitism in the white rust pathogen of Arabidopsis thaliana.</title>
        <authorList>
            <person name="Kemen E."/>
            <person name="Gardiner A."/>
            <person name="Schultz-Larsen T."/>
            <person name="Kemen A.C."/>
            <person name="Balmuth A.L."/>
            <person name="Robert-Seilaniantz A."/>
            <person name="Bailey K."/>
            <person name="Holub E."/>
            <person name="Studholme D.J."/>
            <person name="Maclean D."/>
            <person name="Jones J.D."/>
        </authorList>
    </citation>
    <scope>NUCLEOTIDE SEQUENCE</scope>
</reference>
<accession>F0WXX1</accession>
<evidence type="ECO:0000313" key="1">
    <source>
        <dbReference type="EMBL" id="CCA26319.1"/>
    </source>
</evidence>
<organism evidence="1">
    <name type="scientific">Albugo laibachii Nc14</name>
    <dbReference type="NCBI Taxonomy" id="890382"/>
    <lineage>
        <taxon>Eukaryota</taxon>
        <taxon>Sar</taxon>
        <taxon>Stramenopiles</taxon>
        <taxon>Oomycota</taxon>
        <taxon>Peronosporomycetes</taxon>
        <taxon>Albuginales</taxon>
        <taxon>Albuginaceae</taxon>
        <taxon>Albugo</taxon>
    </lineage>
</organism>
<reference evidence="1" key="2">
    <citation type="submission" date="2011-02" db="EMBL/GenBank/DDBJ databases">
        <authorList>
            <person name="MacLean D."/>
        </authorList>
    </citation>
    <scope>NUCLEOTIDE SEQUENCE</scope>
</reference>
<dbReference type="HOGENOM" id="CLU_2473634_0_0_1"/>